<protein>
    <submittedName>
        <fullName evidence="3">Heparinase superfamily protein</fullName>
    </submittedName>
</protein>
<dbReference type="RefSeq" id="WP_307350598.1">
    <property type="nucleotide sequence ID" value="NZ_JAUSVS010000006.1"/>
</dbReference>
<dbReference type="EMBL" id="JAUSVS010000006">
    <property type="protein sequence ID" value="MDQ0465355.1"/>
    <property type="molecule type" value="Genomic_DNA"/>
</dbReference>
<feature type="domain" description="Heparinase II/III-like C-terminal" evidence="2">
    <location>
        <begin position="319"/>
        <end position="564"/>
    </location>
</feature>
<keyword evidence="4" id="KW-1185">Reference proteome</keyword>
<proteinExistence type="predicted"/>
<dbReference type="InterPro" id="IPR008929">
    <property type="entry name" value="Chondroitin_lyas"/>
</dbReference>
<dbReference type="Gene3D" id="1.50.10.100">
    <property type="entry name" value="Chondroitin AC/alginate lyase"/>
    <property type="match status" value="1"/>
</dbReference>
<evidence type="ECO:0000313" key="3">
    <source>
        <dbReference type="EMBL" id="MDQ0465355.1"/>
    </source>
</evidence>
<reference evidence="3 4" key="1">
    <citation type="submission" date="2023-07" db="EMBL/GenBank/DDBJ databases">
        <title>Genomic Encyclopedia of Type Strains, Phase IV (KMG-IV): sequencing the most valuable type-strain genomes for metagenomic binning, comparative biology and taxonomic classification.</title>
        <authorList>
            <person name="Goeker M."/>
        </authorList>
    </citation>
    <scope>NUCLEOTIDE SEQUENCE [LARGE SCALE GENOMIC DNA]</scope>
    <source>
        <strain evidence="3 4">DSM 18695</strain>
    </source>
</reference>
<comment type="caution">
    <text evidence="3">The sequence shown here is derived from an EMBL/GenBank/DDBJ whole genome shotgun (WGS) entry which is preliminary data.</text>
</comment>
<gene>
    <name evidence="3" type="ORF">QO010_003142</name>
</gene>
<evidence type="ECO:0000313" key="4">
    <source>
        <dbReference type="Proteomes" id="UP001228905"/>
    </source>
</evidence>
<dbReference type="InterPro" id="IPR012480">
    <property type="entry name" value="Hepar_II_III_C"/>
</dbReference>
<organism evidence="3 4">
    <name type="scientific">Caulobacter ginsengisoli</name>
    <dbReference type="NCBI Taxonomy" id="400775"/>
    <lineage>
        <taxon>Bacteria</taxon>
        <taxon>Pseudomonadati</taxon>
        <taxon>Pseudomonadota</taxon>
        <taxon>Alphaproteobacteria</taxon>
        <taxon>Caulobacterales</taxon>
        <taxon>Caulobacteraceae</taxon>
        <taxon>Caulobacter</taxon>
    </lineage>
</organism>
<comment type="subcellular location">
    <subcellularLocation>
        <location evidence="1">Cell envelope</location>
    </subcellularLocation>
</comment>
<sequence length="571" mass="61533">MARTPVLEPLANLAGGIGGALRRQGEREWFGNPLHRLAIASPAAQGLAANPHDLRPVNPARGRQILAGQFELAGAKLLVGPGGDPWDRALPHRRFGIVLHRMGWMGDLLSVGPEAAAQGLRLVLDWRRVFGKWNRFSWGPDVLERRVFNLACAARRLAAGASDAEAQTFTQDLARQARHLTRIAISPDRHVERAVAAGVAGCALAGEPGEALIDYAMDRLKAELPEAVRPDGVHASRSPERGLELLFDLMTLDEALHQRGQAGPDEINRAIDRLTAALRFFTLPDGALPVLQGGEARDPRTVAAAVAHDEAGRGGPSRAAFGGFQRLDGGGLTVLADAAPPAQGRWSVGACAQPLAIEIVCGADRLVTACGWSPDAAGPGALRLIDAASTAHLGELITGGPLQGLAAYGLGPRLTGAPRQVEARRHDSDVAAWLELFHDGWVRRTGLVHERRLYLDKVAGELRGEDSFAPKDAKEEARPNAAPRRYMPFAVRFHLHPDCRASIARDNKSILLRGPSDQGWWLRNDAAEVSLQPSAHFEDGQPHRAQQIVLKGQVRLDKGGRIRWKLSRAEG</sequence>
<name>A0ABU0ITM7_9CAUL</name>
<dbReference type="Proteomes" id="UP001228905">
    <property type="component" value="Unassembled WGS sequence"/>
</dbReference>
<evidence type="ECO:0000256" key="1">
    <source>
        <dbReference type="ARBA" id="ARBA00004196"/>
    </source>
</evidence>
<dbReference type="Pfam" id="PF07940">
    <property type="entry name" value="Hepar_II_III_C"/>
    <property type="match status" value="1"/>
</dbReference>
<accession>A0ABU0ITM7</accession>
<evidence type="ECO:0000259" key="2">
    <source>
        <dbReference type="Pfam" id="PF07940"/>
    </source>
</evidence>